<sequence>MRKTVFNPAKFSGVEIARLRAVCASPQYPAGQHQVRKGTDDEWNIVLGLVEGTIAYRNMPAFLPRILRSEKCLRLVSTIQAQVEGELIMQLGLSRGVRVTRQSTKAITERILESAELARVNLPALHDMLGQTKKISYDQVTKSISLFFFTKETAEKHKEVRVPFSGGVYRLQNAHRAESGPAGLRLFLKEKISTDFAMEDLDTHTPDSRTSTIWRINFKLAGCPTFLDGIVRL</sequence>
<accession>A0AAV1UJ31</accession>
<dbReference type="EMBL" id="CAKLBY020000195">
    <property type="protein sequence ID" value="CAK7933683.1"/>
    <property type="molecule type" value="Genomic_DNA"/>
</dbReference>
<dbReference type="AlphaFoldDB" id="A0AAV1UJ31"/>
<protein>
    <recommendedName>
        <fullName evidence="3">LAGLIDADG endonuclease</fullName>
    </recommendedName>
</protein>
<reference evidence="1" key="1">
    <citation type="submission" date="2024-01" db="EMBL/GenBank/DDBJ databases">
        <authorList>
            <person name="Webb A."/>
        </authorList>
    </citation>
    <scope>NUCLEOTIDE SEQUENCE</scope>
    <source>
        <strain evidence="1">Pm1</strain>
    </source>
</reference>
<proteinExistence type="predicted"/>
<organism evidence="1 2">
    <name type="scientific">Peronospora matthiolae</name>
    <dbReference type="NCBI Taxonomy" id="2874970"/>
    <lineage>
        <taxon>Eukaryota</taxon>
        <taxon>Sar</taxon>
        <taxon>Stramenopiles</taxon>
        <taxon>Oomycota</taxon>
        <taxon>Peronosporomycetes</taxon>
        <taxon>Peronosporales</taxon>
        <taxon>Peronosporaceae</taxon>
        <taxon>Peronospora</taxon>
    </lineage>
</organism>
<evidence type="ECO:0000313" key="1">
    <source>
        <dbReference type="EMBL" id="CAK7933683.1"/>
    </source>
</evidence>
<name>A0AAV1UJ31_9STRA</name>
<evidence type="ECO:0000313" key="2">
    <source>
        <dbReference type="Proteomes" id="UP001162060"/>
    </source>
</evidence>
<evidence type="ECO:0008006" key="3">
    <source>
        <dbReference type="Google" id="ProtNLM"/>
    </source>
</evidence>
<dbReference type="Proteomes" id="UP001162060">
    <property type="component" value="Unassembled WGS sequence"/>
</dbReference>
<comment type="caution">
    <text evidence="1">The sequence shown here is derived from an EMBL/GenBank/DDBJ whole genome shotgun (WGS) entry which is preliminary data.</text>
</comment>
<gene>
    <name evidence="1" type="ORF">PM001_LOCUS18833</name>
</gene>